<dbReference type="EMBL" id="BSYO01000012">
    <property type="protein sequence ID" value="GMH12942.1"/>
    <property type="molecule type" value="Genomic_DNA"/>
</dbReference>
<dbReference type="AlphaFoldDB" id="A0AAD3XPT7"/>
<feature type="region of interest" description="Disordered" evidence="1">
    <location>
        <begin position="1"/>
        <end position="61"/>
    </location>
</feature>
<feature type="compositionally biased region" description="Low complexity" evidence="1">
    <location>
        <begin position="30"/>
        <end position="40"/>
    </location>
</feature>
<feature type="region of interest" description="Disordered" evidence="1">
    <location>
        <begin position="82"/>
        <end position="102"/>
    </location>
</feature>
<dbReference type="Proteomes" id="UP001279734">
    <property type="component" value="Unassembled WGS sequence"/>
</dbReference>
<gene>
    <name evidence="2" type="ORF">Nepgr_014783</name>
</gene>
<accession>A0AAD3XPT7</accession>
<feature type="compositionally biased region" description="Polar residues" evidence="1">
    <location>
        <begin position="1"/>
        <end position="17"/>
    </location>
</feature>
<keyword evidence="3" id="KW-1185">Reference proteome</keyword>
<evidence type="ECO:0000256" key="1">
    <source>
        <dbReference type="SAM" id="MobiDB-lite"/>
    </source>
</evidence>
<reference evidence="2" key="1">
    <citation type="submission" date="2023-05" db="EMBL/GenBank/DDBJ databases">
        <title>Nepenthes gracilis genome sequencing.</title>
        <authorList>
            <person name="Fukushima K."/>
        </authorList>
    </citation>
    <scope>NUCLEOTIDE SEQUENCE</scope>
    <source>
        <strain evidence="2">SING2019-196</strain>
    </source>
</reference>
<feature type="compositionally biased region" description="Basic residues" evidence="1">
    <location>
        <begin position="92"/>
        <end position="102"/>
    </location>
</feature>
<sequence length="102" mass="11058">MQVQQSQSNEAQSTESSLRCIMLQTKESNASPAAPTPTASERLNQSTTGQTISLNNIPPVQPHRGLAAISIRCKATEPYTQQTLESISETHPKRHRGATKSS</sequence>
<evidence type="ECO:0000313" key="2">
    <source>
        <dbReference type="EMBL" id="GMH12942.1"/>
    </source>
</evidence>
<feature type="compositionally biased region" description="Polar residues" evidence="1">
    <location>
        <begin position="41"/>
        <end position="58"/>
    </location>
</feature>
<proteinExistence type="predicted"/>
<protein>
    <submittedName>
        <fullName evidence="2">Uncharacterized protein</fullName>
    </submittedName>
</protein>
<organism evidence="2 3">
    <name type="scientific">Nepenthes gracilis</name>
    <name type="common">Slender pitcher plant</name>
    <dbReference type="NCBI Taxonomy" id="150966"/>
    <lineage>
        <taxon>Eukaryota</taxon>
        <taxon>Viridiplantae</taxon>
        <taxon>Streptophyta</taxon>
        <taxon>Embryophyta</taxon>
        <taxon>Tracheophyta</taxon>
        <taxon>Spermatophyta</taxon>
        <taxon>Magnoliopsida</taxon>
        <taxon>eudicotyledons</taxon>
        <taxon>Gunneridae</taxon>
        <taxon>Pentapetalae</taxon>
        <taxon>Caryophyllales</taxon>
        <taxon>Nepenthaceae</taxon>
        <taxon>Nepenthes</taxon>
    </lineage>
</organism>
<evidence type="ECO:0000313" key="3">
    <source>
        <dbReference type="Proteomes" id="UP001279734"/>
    </source>
</evidence>
<name>A0AAD3XPT7_NEPGR</name>
<comment type="caution">
    <text evidence="2">The sequence shown here is derived from an EMBL/GenBank/DDBJ whole genome shotgun (WGS) entry which is preliminary data.</text>
</comment>